<dbReference type="PANTHER" id="PTHR37841:SF1">
    <property type="entry name" value="DUF3298 DOMAIN-CONTAINING PROTEIN"/>
    <property type="match status" value="1"/>
</dbReference>
<sequence>MINQILKIVLVLSMFGCQELLAQEIIQTIEGYQLQNSKGKILTDIFYDDMGWSDDANPESKPFFYGQLIGVQLNGKWGLINTKGKEVVSPKYQTINYFTNGISIISENGRFGAMNTSGKEIVPLTFSKLKMMSGNLEMLVASSNGLQGVIDFKGNTILPIEYISIQWAGPKLLAAMNQKGEWELVYHDGTPYSKERYTSWKWLHQPQKLLLDINGRKGLLDNQTVVEYEVKYKSISFTDSTCIVDTYPTYVLGTLDGTSLSTWNCDSIQYASDTLIRYFVEDKVGVATIHGRNQFFNFYDVVGDFVNGQAIVQKKNRFGVCDTYGKLIIPLKFNNIKRMPTGHYWTLDETNFTDIYDHKGKNITYHNYDMVGEYSQGKYLVRKARRYGYLDSNLKEWISPQFTDAESFVGPYAVVRTNDYYGVIDLNRKWVISPVVDRLKTISEGLYYFEDNQKWGTLSAEGYEWYRTDDATVESFEDGYVIMKKRGKYGLLTNQGELCLNTLYDSLEFSNLDEGRVNMYIDSTWLYKDVYDDEGEPKRNAYQMYEEVGVPHEGFTEVKMRDKYGFMDYLGRMRLTIQYEAVKHFSEGVAPFQLNNKWGFIDKEDRIYLQPRYEELFPLINNMSKAKKNGYWGVIDRNGEVVIPFKYEAIERTSFGNWYVWEKGGKMGIYEPGGTIGIYGKYTSIKDLGIDYVIVSQDKLLGVDKINGLVSWGQKYYQISLLSNKKWFALTTSLPSESIKSIPVN</sequence>
<dbReference type="InterPro" id="IPR032774">
    <property type="entry name" value="WG_beta_rep"/>
</dbReference>
<evidence type="ECO:0000313" key="2">
    <source>
        <dbReference type="EMBL" id="NLR95004.1"/>
    </source>
</evidence>
<feature type="signal peptide" evidence="1">
    <location>
        <begin position="1"/>
        <end position="22"/>
    </location>
</feature>
<organism evidence="2 3">
    <name type="scientific">Flammeovirga agarivorans</name>
    <dbReference type="NCBI Taxonomy" id="2726742"/>
    <lineage>
        <taxon>Bacteria</taxon>
        <taxon>Pseudomonadati</taxon>
        <taxon>Bacteroidota</taxon>
        <taxon>Cytophagia</taxon>
        <taxon>Cytophagales</taxon>
        <taxon>Flammeovirgaceae</taxon>
        <taxon>Flammeovirga</taxon>
    </lineage>
</organism>
<dbReference type="Proteomes" id="UP000585050">
    <property type="component" value="Unassembled WGS sequence"/>
</dbReference>
<reference evidence="2 3" key="1">
    <citation type="submission" date="2020-04" db="EMBL/GenBank/DDBJ databases">
        <title>Flammeovirga sp. SR4, a novel species isolated from seawater.</title>
        <authorList>
            <person name="Wang X."/>
        </authorList>
    </citation>
    <scope>NUCLEOTIDE SEQUENCE [LARGE SCALE GENOMIC DNA]</scope>
    <source>
        <strain evidence="2 3">SR4</strain>
    </source>
</reference>
<evidence type="ECO:0000256" key="1">
    <source>
        <dbReference type="SAM" id="SignalP"/>
    </source>
</evidence>
<dbReference type="Pfam" id="PF14903">
    <property type="entry name" value="WG_beta_rep"/>
    <property type="match status" value="5"/>
</dbReference>
<gene>
    <name evidence="2" type="ORF">HGP29_27615</name>
</gene>
<comment type="caution">
    <text evidence="2">The sequence shown here is derived from an EMBL/GenBank/DDBJ whole genome shotgun (WGS) entry which is preliminary data.</text>
</comment>
<dbReference type="PANTHER" id="PTHR37841">
    <property type="entry name" value="GLR2918 PROTEIN"/>
    <property type="match status" value="1"/>
</dbReference>
<dbReference type="RefSeq" id="WP_168885712.1">
    <property type="nucleotide sequence ID" value="NZ_JABAIL010000018.1"/>
</dbReference>
<protein>
    <submittedName>
        <fullName evidence="2">WG repeat-containing protein</fullName>
    </submittedName>
</protein>
<keyword evidence="3" id="KW-1185">Reference proteome</keyword>
<name>A0A7X8SRM9_9BACT</name>
<dbReference type="AlphaFoldDB" id="A0A7X8SRM9"/>
<evidence type="ECO:0000313" key="3">
    <source>
        <dbReference type="Proteomes" id="UP000585050"/>
    </source>
</evidence>
<accession>A0A7X8SRM9</accession>
<feature type="chain" id="PRO_5030793590" evidence="1">
    <location>
        <begin position="23"/>
        <end position="745"/>
    </location>
</feature>
<keyword evidence="1" id="KW-0732">Signal</keyword>
<dbReference type="EMBL" id="JABAIL010000018">
    <property type="protein sequence ID" value="NLR95004.1"/>
    <property type="molecule type" value="Genomic_DNA"/>
</dbReference>
<proteinExistence type="predicted"/>